<dbReference type="NCBIfam" id="NF005589">
    <property type="entry name" value="PRK07314.1"/>
    <property type="match status" value="1"/>
</dbReference>
<comment type="similarity">
    <text evidence="1 3">Belongs to the thiolase-like superfamily. Beta-ketoacyl-ACP synthases family.</text>
</comment>
<proteinExistence type="inferred from homology"/>
<sequence>MRIAMTGYGAVTPLGDDVEALWQGLVTGRSGVRELDRLDDTWNDLPVRVAAPVTTDLEAALGPVRAKKLDRSQQMALIAADEAWRDADVRDCDPERLAVTVGTGIGGVQTLLAQDDILENSGPRRVSPRAVPMLMANGATAQISLEYMAKAGVFTPASACASGAEAITMGARLIQCGDADVVIAGGVEAAIAPLTLAGFAQAQALAKPDGGPVDRLSRPFDIDRQGFVLGEGAGVVILESENHVVARGGRVHAWLAGWGITSDAYHITGTEPGGFSQIRAIRKALAISDLSTSDIDHVNAHATGTRVGDRTEAQALFEVFGDNVSVTAPKGALGHLIAGAGALEAIITAKTVESGVIPATANLQRMDPEVCLDVVQETRHMSVRSAVSNSFGFGGQNVTLAFSAV</sequence>
<dbReference type="InterPro" id="IPR020841">
    <property type="entry name" value="PKS_Beta-ketoAc_synthase_dom"/>
</dbReference>
<keyword evidence="2 3" id="KW-0808">Transferase</keyword>
<evidence type="ECO:0000256" key="1">
    <source>
        <dbReference type="ARBA" id="ARBA00008467"/>
    </source>
</evidence>
<protein>
    <submittedName>
        <fullName evidence="5">3-oxoacyl-[acyl-carrier-protein] synthase II</fullName>
        <ecNumber evidence="5">2.3.1.179</ecNumber>
    </submittedName>
</protein>
<gene>
    <name evidence="5" type="ORF">ABH903_003122</name>
</gene>
<name>A0ABV4ENH5_BREEP</name>
<dbReference type="InterPro" id="IPR014030">
    <property type="entry name" value="Ketoacyl_synth_N"/>
</dbReference>
<dbReference type="CDD" id="cd00834">
    <property type="entry name" value="KAS_I_II"/>
    <property type="match status" value="1"/>
</dbReference>
<evidence type="ECO:0000256" key="2">
    <source>
        <dbReference type="ARBA" id="ARBA00022679"/>
    </source>
</evidence>
<dbReference type="RefSeq" id="WP_198587514.1">
    <property type="nucleotide sequence ID" value="NZ_JBGBYS010000022.1"/>
</dbReference>
<dbReference type="Pfam" id="PF02801">
    <property type="entry name" value="Ketoacyl-synt_C"/>
    <property type="match status" value="1"/>
</dbReference>
<dbReference type="SMART" id="SM00825">
    <property type="entry name" value="PKS_KS"/>
    <property type="match status" value="1"/>
</dbReference>
<dbReference type="PANTHER" id="PTHR11712:SF336">
    <property type="entry name" value="3-OXOACYL-[ACYL-CARRIER-PROTEIN] SYNTHASE, MITOCHONDRIAL"/>
    <property type="match status" value="1"/>
</dbReference>
<evidence type="ECO:0000313" key="6">
    <source>
        <dbReference type="Proteomes" id="UP001565435"/>
    </source>
</evidence>
<dbReference type="PROSITE" id="PS52004">
    <property type="entry name" value="KS3_2"/>
    <property type="match status" value="1"/>
</dbReference>
<reference evidence="5 6" key="1">
    <citation type="submission" date="2024-07" db="EMBL/GenBank/DDBJ databases">
        <title>Mealworm larvae gut microbial communities from Newark, Delaware, USA.</title>
        <authorList>
            <person name="Blenner M."/>
        </authorList>
    </citation>
    <scope>NUCLEOTIDE SEQUENCE [LARGE SCALE GENOMIC DNA]</scope>
    <source>
        <strain evidence="5 6">UD i117</strain>
    </source>
</reference>
<dbReference type="InterPro" id="IPR014031">
    <property type="entry name" value="Ketoacyl_synth_C"/>
</dbReference>
<dbReference type="EC" id="2.3.1.179" evidence="5"/>
<dbReference type="InterPro" id="IPR000794">
    <property type="entry name" value="Beta-ketoacyl_synthase"/>
</dbReference>
<keyword evidence="5" id="KW-0012">Acyltransferase</keyword>
<evidence type="ECO:0000259" key="4">
    <source>
        <dbReference type="PROSITE" id="PS52004"/>
    </source>
</evidence>
<dbReference type="InterPro" id="IPR016039">
    <property type="entry name" value="Thiolase-like"/>
</dbReference>
<dbReference type="SUPFAM" id="SSF53901">
    <property type="entry name" value="Thiolase-like"/>
    <property type="match status" value="2"/>
</dbReference>
<dbReference type="Proteomes" id="UP001565435">
    <property type="component" value="Unassembled WGS sequence"/>
</dbReference>
<feature type="domain" description="Ketosynthase family 3 (KS3)" evidence="4">
    <location>
        <begin position="1"/>
        <end position="404"/>
    </location>
</feature>
<organism evidence="5 6">
    <name type="scientific">Brevibacterium epidermidis</name>
    <dbReference type="NCBI Taxonomy" id="1698"/>
    <lineage>
        <taxon>Bacteria</taxon>
        <taxon>Bacillati</taxon>
        <taxon>Actinomycetota</taxon>
        <taxon>Actinomycetes</taxon>
        <taxon>Micrococcales</taxon>
        <taxon>Brevibacteriaceae</taxon>
        <taxon>Brevibacterium</taxon>
    </lineage>
</organism>
<evidence type="ECO:0000313" key="5">
    <source>
        <dbReference type="EMBL" id="MEY9260084.1"/>
    </source>
</evidence>
<dbReference type="EMBL" id="JBGBYS010000022">
    <property type="protein sequence ID" value="MEY9260084.1"/>
    <property type="molecule type" value="Genomic_DNA"/>
</dbReference>
<accession>A0ABV4ENH5</accession>
<evidence type="ECO:0000256" key="3">
    <source>
        <dbReference type="RuleBase" id="RU003694"/>
    </source>
</evidence>
<dbReference type="PANTHER" id="PTHR11712">
    <property type="entry name" value="POLYKETIDE SYNTHASE-RELATED"/>
    <property type="match status" value="1"/>
</dbReference>
<dbReference type="Pfam" id="PF00109">
    <property type="entry name" value="ketoacyl-synt"/>
    <property type="match status" value="1"/>
</dbReference>
<comment type="caution">
    <text evidence="5">The sequence shown here is derived from an EMBL/GenBank/DDBJ whole genome shotgun (WGS) entry which is preliminary data.</text>
</comment>
<keyword evidence="6" id="KW-1185">Reference proteome</keyword>
<dbReference type="GO" id="GO:0004315">
    <property type="term" value="F:3-oxoacyl-[acyl-carrier-protein] synthase activity"/>
    <property type="evidence" value="ECO:0007669"/>
    <property type="project" value="UniProtKB-EC"/>
</dbReference>
<dbReference type="Gene3D" id="3.40.47.10">
    <property type="match status" value="2"/>
</dbReference>